<dbReference type="GO" id="GO:0005524">
    <property type="term" value="F:ATP binding"/>
    <property type="evidence" value="ECO:0007669"/>
    <property type="project" value="UniProtKB-UniRule"/>
</dbReference>
<comment type="subcellular location">
    <subcellularLocation>
        <location evidence="9">Cytoplasm</location>
    </subcellularLocation>
</comment>
<evidence type="ECO:0000256" key="7">
    <source>
        <dbReference type="ARBA" id="ARBA00022840"/>
    </source>
</evidence>
<dbReference type="PANTHER" id="PTHR23342">
    <property type="entry name" value="N-ACETYLGLUTAMATE SYNTHASE"/>
    <property type="match status" value="1"/>
</dbReference>
<evidence type="ECO:0000256" key="2">
    <source>
        <dbReference type="ARBA" id="ARBA00022571"/>
    </source>
</evidence>
<comment type="caution">
    <text evidence="11">The sequence shown here is derived from an EMBL/GenBank/DDBJ whole genome shotgun (WGS) entry which is preliminary data.</text>
</comment>
<dbReference type="PANTHER" id="PTHR23342:SF0">
    <property type="entry name" value="N-ACETYLGLUTAMATE SYNTHASE, MITOCHONDRIAL"/>
    <property type="match status" value="1"/>
</dbReference>
<comment type="similarity">
    <text evidence="9">Belongs to the acetylglutamate kinase family. ArgB subfamily.</text>
</comment>
<evidence type="ECO:0000256" key="1">
    <source>
        <dbReference type="ARBA" id="ARBA00004828"/>
    </source>
</evidence>
<sequence>MNNNFQRAQILLEALPFIKIFRGSKIVIKYGGSAQIDPKLREQFAKDIVMMYMLGIQPIIVHGGGKRITSVLESMGVKSEFVNGCRITTQECIEVVEMVLSGEINKELAYFLSLNGVRAVGISGKDASLLNARVKDNGKYGFTGEIISCDPSILHSLLQEGVIPVISPISGDAEGRSYNVNADEAACEIAKALKADKVIFLTDTLGVLGAQGELLESIKISEVSLLIQNGVISGGMIPKIEACVDCLNSGVKKVHIIDGRVEHSLLLELFTNDGVGSEIVC</sequence>
<dbReference type="Pfam" id="PF00696">
    <property type="entry name" value="AA_kinase"/>
    <property type="match status" value="1"/>
</dbReference>
<accession>A0A3D8IT41</accession>
<evidence type="ECO:0000256" key="3">
    <source>
        <dbReference type="ARBA" id="ARBA00022605"/>
    </source>
</evidence>
<dbReference type="CDD" id="cd04250">
    <property type="entry name" value="AAK_NAGK-C"/>
    <property type="match status" value="1"/>
</dbReference>
<dbReference type="OrthoDB" id="9803155at2"/>
<dbReference type="InterPro" id="IPR037528">
    <property type="entry name" value="ArgB"/>
</dbReference>
<keyword evidence="4 9" id="KW-0808">Transferase</keyword>
<dbReference type="Gene3D" id="3.40.1160.10">
    <property type="entry name" value="Acetylglutamate kinase-like"/>
    <property type="match status" value="1"/>
</dbReference>
<dbReference type="GO" id="GO:0042450">
    <property type="term" value="P:L-arginine biosynthetic process via ornithine"/>
    <property type="evidence" value="ECO:0007669"/>
    <property type="project" value="UniProtKB-UniRule"/>
</dbReference>
<keyword evidence="2 9" id="KW-0055">Arginine biosynthesis</keyword>
<dbReference type="PRINTS" id="PR00474">
    <property type="entry name" value="GLU5KINASE"/>
</dbReference>
<dbReference type="EC" id="2.7.2.8" evidence="9"/>
<comment type="pathway">
    <text evidence="1 9">Amino-acid biosynthesis; L-arginine biosynthesis; N(2)-acetyl-L-ornithine from L-glutamate: step 2/4.</text>
</comment>
<evidence type="ECO:0000313" key="11">
    <source>
        <dbReference type="EMBL" id="RDU68150.1"/>
    </source>
</evidence>
<evidence type="ECO:0000256" key="6">
    <source>
        <dbReference type="ARBA" id="ARBA00022777"/>
    </source>
</evidence>
<dbReference type="HAMAP" id="MF_00082">
    <property type="entry name" value="ArgB"/>
    <property type="match status" value="1"/>
</dbReference>
<dbReference type="GO" id="GO:0005737">
    <property type="term" value="C:cytoplasm"/>
    <property type="evidence" value="ECO:0007669"/>
    <property type="project" value="UniProtKB-SubCell"/>
</dbReference>
<dbReference type="SUPFAM" id="SSF53633">
    <property type="entry name" value="Carbamate kinase-like"/>
    <property type="match status" value="1"/>
</dbReference>
<keyword evidence="5 9" id="KW-0547">Nucleotide-binding</keyword>
<proteinExistence type="inferred from homology"/>
<protein>
    <recommendedName>
        <fullName evidence="9">Acetylglutamate kinase</fullName>
        <ecNumber evidence="9">2.7.2.8</ecNumber>
    </recommendedName>
    <alternativeName>
        <fullName evidence="9">N-acetyl-L-glutamate 5-phosphotransferase</fullName>
    </alternativeName>
    <alternativeName>
        <fullName evidence="9">NAG kinase</fullName>
        <shortName evidence="9">NAGK</shortName>
    </alternativeName>
</protein>
<dbReference type="InterPro" id="IPR041727">
    <property type="entry name" value="NAGK-C"/>
</dbReference>
<dbReference type="InterPro" id="IPR001048">
    <property type="entry name" value="Asp/Glu/Uridylate_kinase"/>
</dbReference>
<dbReference type="PIRSF" id="PIRSF000728">
    <property type="entry name" value="NAGK"/>
    <property type="match status" value="1"/>
</dbReference>
<evidence type="ECO:0000259" key="10">
    <source>
        <dbReference type="Pfam" id="PF00696"/>
    </source>
</evidence>
<dbReference type="RefSeq" id="WP_104724824.1">
    <property type="nucleotide sequence ID" value="NZ_FZNE01000008.1"/>
</dbReference>
<keyword evidence="6 9" id="KW-0418">Kinase</keyword>
<dbReference type="FunFam" id="3.40.1160.10:FF:000004">
    <property type="entry name" value="Acetylglutamate kinase"/>
    <property type="match status" value="1"/>
</dbReference>
<evidence type="ECO:0000256" key="9">
    <source>
        <dbReference type="HAMAP-Rule" id="MF_00082"/>
    </source>
</evidence>
<keyword evidence="12" id="KW-1185">Reference proteome</keyword>
<feature type="site" description="Transition state stabilizer" evidence="9">
    <location>
        <position position="239"/>
    </location>
</feature>
<dbReference type="EMBL" id="NXLU01000011">
    <property type="protein sequence ID" value="RDU68150.1"/>
    <property type="molecule type" value="Genomic_DNA"/>
</dbReference>
<keyword evidence="7 9" id="KW-0067">ATP-binding</keyword>
<dbReference type="InterPro" id="IPR004662">
    <property type="entry name" value="AcgluKinase_fam"/>
</dbReference>
<feature type="binding site" evidence="9">
    <location>
        <begin position="64"/>
        <end position="65"/>
    </location>
    <ligand>
        <name>substrate</name>
    </ligand>
</feature>
<dbReference type="GO" id="GO:0003991">
    <property type="term" value="F:acetylglutamate kinase activity"/>
    <property type="evidence" value="ECO:0007669"/>
    <property type="project" value="UniProtKB-UniRule"/>
</dbReference>
<dbReference type="AlphaFoldDB" id="A0A3D8IT41"/>
<dbReference type="Proteomes" id="UP000257067">
    <property type="component" value="Unassembled WGS sequence"/>
</dbReference>
<feature type="domain" description="Aspartate/glutamate/uridylate kinase" evidence="10">
    <location>
        <begin position="25"/>
        <end position="258"/>
    </location>
</feature>
<name>A0A3D8IT41_9HELI</name>
<organism evidence="11 12">
    <name type="scientific">Helicobacter cholecystus</name>
    <dbReference type="NCBI Taxonomy" id="45498"/>
    <lineage>
        <taxon>Bacteria</taxon>
        <taxon>Pseudomonadati</taxon>
        <taxon>Campylobacterota</taxon>
        <taxon>Epsilonproteobacteria</taxon>
        <taxon>Campylobacterales</taxon>
        <taxon>Helicobacteraceae</taxon>
        <taxon>Helicobacter</taxon>
    </lineage>
</organism>
<feature type="site" description="Transition state stabilizer" evidence="9">
    <location>
        <position position="29"/>
    </location>
</feature>
<evidence type="ECO:0000256" key="8">
    <source>
        <dbReference type="ARBA" id="ARBA00048141"/>
    </source>
</evidence>
<dbReference type="UniPathway" id="UPA00068">
    <property type="reaction ID" value="UER00107"/>
</dbReference>
<evidence type="ECO:0000256" key="5">
    <source>
        <dbReference type="ARBA" id="ARBA00022741"/>
    </source>
</evidence>
<reference evidence="11 12" key="1">
    <citation type="submission" date="2018-04" db="EMBL/GenBank/DDBJ databases">
        <title>Novel Campyloabacter and Helicobacter Species and Strains.</title>
        <authorList>
            <person name="Mannion A.J."/>
            <person name="Shen Z."/>
            <person name="Fox J.G."/>
        </authorList>
    </citation>
    <scope>NUCLEOTIDE SEQUENCE [LARGE SCALE GENOMIC DNA]</scope>
    <source>
        <strain evidence="11 12">ATCC 700242</strain>
    </source>
</reference>
<evidence type="ECO:0000313" key="12">
    <source>
        <dbReference type="Proteomes" id="UP000257067"/>
    </source>
</evidence>
<gene>
    <name evidence="9 11" type="primary">argB</name>
    <name evidence="11" type="ORF">CQA62_06460</name>
</gene>
<evidence type="ECO:0000256" key="4">
    <source>
        <dbReference type="ARBA" id="ARBA00022679"/>
    </source>
</evidence>
<dbReference type="InterPro" id="IPR036393">
    <property type="entry name" value="AceGlu_kinase-like_sf"/>
</dbReference>
<keyword evidence="3 9" id="KW-0028">Amino-acid biosynthesis</keyword>
<feature type="binding site" evidence="9">
    <location>
        <position position="86"/>
    </location>
    <ligand>
        <name>substrate</name>
    </ligand>
</feature>
<feature type="binding site" evidence="9">
    <location>
        <position position="179"/>
    </location>
    <ligand>
        <name>substrate</name>
    </ligand>
</feature>
<comment type="function">
    <text evidence="9">Catalyzes the ATP-dependent phosphorylation of N-acetyl-L-glutamate.</text>
</comment>
<comment type="catalytic activity">
    <reaction evidence="8 9">
        <text>N-acetyl-L-glutamate + ATP = N-acetyl-L-glutamyl 5-phosphate + ADP</text>
        <dbReference type="Rhea" id="RHEA:14629"/>
        <dbReference type="ChEBI" id="CHEBI:30616"/>
        <dbReference type="ChEBI" id="CHEBI:44337"/>
        <dbReference type="ChEBI" id="CHEBI:57936"/>
        <dbReference type="ChEBI" id="CHEBI:456216"/>
        <dbReference type="EC" id="2.7.2.8"/>
    </reaction>
</comment>
<dbReference type="InterPro" id="IPR001057">
    <property type="entry name" value="Glu/AcGlu_kinase"/>
</dbReference>
<keyword evidence="9" id="KW-0963">Cytoplasm</keyword>
<dbReference type="NCBIfam" id="TIGR00761">
    <property type="entry name" value="argB"/>
    <property type="match status" value="1"/>
</dbReference>